<dbReference type="EMBL" id="MCFA01000025">
    <property type="protein sequence ID" value="ORY15493.1"/>
    <property type="molecule type" value="Genomic_DNA"/>
</dbReference>
<evidence type="ECO:0000259" key="8">
    <source>
        <dbReference type="Pfam" id="PF17681"/>
    </source>
</evidence>
<proteinExistence type="inferred from homology"/>
<dbReference type="InterPro" id="IPR007259">
    <property type="entry name" value="GCP"/>
</dbReference>
<feature type="compositionally biased region" description="Basic and acidic residues" evidence="6">
    <location>
        <begin position="63"/>
        <end position="81"/>
    </location>
</feature>
<comment type="similarity">
    <text evidence="1 5">Belongs to the TUBGCP family.</text>
</comment>
<dbReference type="PANTHER" id="PTHR19302:SF13">
    <property type="entry name" value="GAMMA-TUBULIN COMPLEX COMPONENT 2"/>
    <property type="match status" value="1"/>
</dbReference>
<dbReference type="Pfam" id="PF17681">
    <property type="entry name" value="GCP_N_terminal"/>
    <property type="match status" value="1"/>
</dbReference>
<dbReference type="GO" id="GO:0051011">
    <property type="term" value="F:microtubule minus-end binding"/>
    <property type="evidence" value="ECO:0007669"/>
    <property type="project" value="TreeGrafter"/>
</dbReference>
<evidence type="ECO:0000256" key="3">
    <source>
        <dbReference type="ARBA" id="ARBA00022701"/>
    </source>
</evidence>
<evidence type="ECO:0000256" key="2">
    <source>
        <dbReference type="ARBA" id="ARBA00022490"/>
    </source>
</evidence>
<keyword evidence="10" id="KW-1185">Reference proteome</keyword>
<feature type="compositionally biased region" description="Low complexity" evidence="6">
    <location>
        <begin position="109"/>
        <end position="118"/>
    </location>
</feature>
<feature type="compositionally biased region" description="Basic and acidic residues" evidence="6">
    <location>
        <begin position="98"/>
        <end position="108"/>
    </location>
</feature>
<dbReference type="GO" id="GO:0051321">
    <property type="term" value="P:meiotic cell cycle"/>
    <property type="evidence" value="ECO:0007669"/>
    <property type="project" value="TreeGrafter"/>
</dbReference>
<evidence type="ECO:0000256" key="5">
    <source>
        <dbReference type="RuleBase" id="RU363050"/>
    </source>
</evidence>
<feature type="compositionally biased region" description="Polar residues" evidence="6">
    <location>
        <begin position="48"/>
        <end position="62"/>
    </location>
</feature>
<sequence>MSSRQPPNMKSSSTADRRSAASNYASSSRPRVPPGAAAMGEENERRTSATTHSRKQSANNTTGERRVERKEVRERETEIRRTRSPLKHQSESRVNARSRAEKPARPTERSSASNSAARRTPEEAQAPWEPQATLILHTTAPLATRISIPPLASTAPATLQPRPLNQLSLGAQETAVIEDLLFVFMGFEGQYIRFSDLYNPHEEKERLVGPQFRILPGLDPSLRDLTTSMLKMASHYIAVEACVEVLSREEYGAVNHALCASVRRLLKEYLTLMAQLEHQMLTNTAFTLHVLNLHTKPTSHMLFQLYTTGIELLKANGILEDEDSEDSADDTDNLEGILESLRDGGNVQLTTKKICKGGSVLGLITRRLSSMSGDPAARSLLTTLLREASRPYMAMLNEWLHHGGIKDPHAEFLIKEQKSIKREGLEDDYTDEYWEKRYTIRDALVPPQLEGVKDKVLLAGKYLNVVRECGGVDVSKVVQDVPTSFDDPKFLDNVNSAYAYANSSLFNLLLTTHALPARLRSLKHYFFLDRSDFFSYFLELGASELKKPARNVNSGKLQSLLDIVLRQPGSVAAEDPYKEDVKVHINEVGLTNWLMKIVNVTGLDQDAANTGSISNYPTPAASATVTDDSNITGFQALVFDYAMPFPLSLVVSRVTVTRYQLLFRYLLSLRHLETSLVECWSEQGKHGAWKHRSKNPRIELWKRKAWTLRARMLVFVQQLLYYCTAEVIEPNWVSLMSRLKEEGKEDVKGKGKEKEDGNGSGSGADGAPQVKRTVDELMQDHVDFLATCLKECMLTNSKLLRINNKIMSTCTMFATFTTSLSRYLITADPDLSAHANASIAASNAPNPSASTKTPVPSHRHSKSQTSQQQFVYDPTRVDKMFDILSKYEDNFARHLKILLDTLNYLAATETVVFLSLCARLSSAGEGGIVVSVGGVGDGTFGG</sequence>
<evidence type="ECO:0000256" key="1">
    <source>
        <dbReference type="ARBA" id="ARBA00010337"/>
    </source>
</evidence>
<accession>A0A1Y1ZYY6</accession>
<dbReference type="GO" id="GO:0031122">
    <property type="term" value="P:cytoplasmic microtubule organization"/>
    <property type="evidence" value="ECO:0007669"/>
    <property type="project" value="TreeGrafter"/>
</dbReference>
<reference evidence="9 10" key="1">
    <citation type="submission" date="2016-07" db="EMBL/GenBank/DDBJ databases">
        <title>Pervasive Adenine N6-methylation of Active Genes in Fungi.</title>
        <authorList>
            <consortium name="DOE Joint Genome Institute"/>
            <person name="Mondo S.J."/>
            <person name="Dannebaum R.O."/>
            <person name="Kuo R.C."/>
            <person name="Labutti K."/>
            <person name="Haridas S."/>
            <person name="Kuo A."/>
            <person name="Salamov A."/>
            <person name="Ahrendt S.R."/>
            <person name="Lipzen A."/>
            <person name="Sullivan W."/>
            <person name="Andreopoulos W.B."/>
            <person name="Clum A."/>
            <person name="Lindquist E."/>
            <person name="Daum C."/>
            <person name="Ramamoorthy G.K."/>
            <person name="Gryganskyi A."/>
            <person name="Culley D."/>
            <person name="Magnuson J.K."/>
            <person name="James T.Y."/>
            <person name="O'Malley M.A."/>
            <person name="Stajich J.E."/>
            <person name="Spatafora J.W."/>
            <person name="Visel A."/>
            <person name="Grigoriev I.V."/>
        </authorList>
    </citation>
    <scope>NUCLEOTIDE SEQUENCE [LARGE SCALE GENOMIC DNA]</scope>
    <source>
        <strain evidence="9 10">CBS 115471</strain>
    </source>
</reference>
<dbReference type="InterPro" id="IPR042241">
    <property type="entry name" value="GCP_C_sf"/>
</dbReference>
<dbReference type="GO" id="GO:0005874">
    <property type="term" value="C:microtubule"/>
    <property type="evidence" value="ECO:0007669"/>
    <property type="project" value="UniProtKB-KW"/>
</dbReference>
<dbReference type="Pfam" id="PF04130">
    <property type="entry name" value="GCP_C_terminal"/>
    <property type="match status" value="1"/>
</dbReference>
<feature type="compositionally biased region" description="Polar residues" evidence="6">
    <location>
        <begin position="1"/>
        <end position="10"/>
    </location>
</feature>
<dbReference type="GO" id="GO:0051225">
    <property type="term" value="P:spindle assembly"/>
    <property type="evidence" value="ECO:0007669"/>
    <property type="project" value="TreeGrafter"/>
</dbReference>
<feature type="domain" description="Gamma tubulin complex component protein N-terminal" evidence="8">
    <location>
        <begin position="177"/>
        <end position="510"/>
    </location>
</feature>
<evidence type="ECO:0000313" key="9">
    <source>
        <dbReference type="EMBL" id="ORY15493.1"/>
    </source>
</evidence>
<dbReference type="Proteomes" id="UP000193144">
    <property type="component" value="Unassembled WGS sequence"/>
</dbReference>
<dbReference type="STRING" id="1231657.A0A1Y1ZYY6"/>
<evidence type="ECO:0000313" key="10">
    <source>
        <dbReference type="Proteomes" id="UP000193144"/>
    </source>
</evidence>
<keyword evidence="4 5" id="KW-0206">Cytoskeleton</keyword>
<dbReference type="GO" id="GO:0000922">
    <property type="term" value="C:spindle pole"/>
    <property type="evidence" value="ECO:0007669"/>
    <property type="project" value="InterPro"/>
</dbReference>
<organism evidence="9 10">
    <name type="scientific">Clohesyomyces aquaticus</name>
    <dbReference type="NCBI Taxonomy" id="1231657"/>
    <lineage>
        <taxon>Eukaryota</taxon>
        <taxon>Fungi</taxon>
        <taxon>Dikarya</taxon>
        <taxon>Ascomycota</taxon>
        <taxon>Pezizomycotina</taxon>
        <taxon>Dothideomycetes</taxon>
        <taxon>Pleosporomycetidae</taxon>
        <taxon>Pleosporales</taxon>
        <taxon>Lindgomycetaceae</taxon>
        <taxon>Clohesyomyces</taxon>
    </lineage>
</organism>
<feature type="region of interest" description="Disordered" evidence="6">
    <location>
        <begin position="744"/>
        <end position="769"/>
    </location>
</feature>
<name>A0A1Y1ZYY6_9PLEO</name>
<keyword evidence="2 5" id="KW-0963">Cytoplasm</keyword>
<dbReference type="Gene3D" id="1.20.120.1900">
    <property type="entry name" value="Gamma-tubulin complex, C-terminal domain"/>
    <property type="match status" value="1"/>
</dbReference>
<dbReference type="AlphaFoldDB" id="A0A1Y1ZYY6"/>
<dbReference type="InterPro" id="IPR041470">
    <property type="entry name" value="GCP_N"/>
</dbReference>
<feature type="compositionally biased region" description="Basic and acidic residues" evidence="6">
    <location>
        <begin position="744"/>
        <end position="757"/>
    </location>
</feature>
<feature type="domain" description="Gamma tubulin complex component C-terminal" evidence="7">
    <location>
        <begin position="515"/>
        <end position="921"/>
    </location>
</feature>
<dbReference type="InterPro" id="IPR040457">
    <property type="entry name" value="GCP_C"/>
</dbReference>
<keyword evidence="3 5" id="KW-0493">Microtubule</keyword>
<comment type="caution">
    <text evidence="9">The sequence shown here is derived from an EMBL/GenBank/DDBJ whole genome shotgun (WGS) entry which is preliminary data.</text>
</comment>
<feature type="compositionally biased region" description="Low complexity" evidence="6">
    <location>
        <begin position="20"/>
        <end position="30"/>
    </location>
</feature>
<evidence type="ECO:0000256" key="4">
    <source>
        <dbReference type="ARBA" id="ARBA00023212"/>
    </source>
</evidence>
<feature type="region of interest" description="Disordered" evidence="6">
    <location>
        <begin position="841"/>
        <end position="869"/>
    </location>
</feature>
<evidence type="ECO:0000259" key="7">
    <source>
        <dbReference type="Pfam" id="PF04130"/>
    </source>
</evidence>
<dbReference type="GO" id="GO:0000930">
    <property type="term" value="C:gamma-tubulin complex"/>
    <property type="evidence" value="ECO:0007669"/>
    <property type="project" value="TreeGrafter"/>
</dbReference>
<evidence type="ECO:0000256" key="6">
    <source>
        <dbReference type="SAM" id="MobiDB-lite"/>
    </source>
</evidence>
<dbReference type="GO" id="GO:0000278">
    <property type="term" value="P:mitotic cell cycle"/>
    <property type="evidence" value="ECO:0007669"/>
    <property type="project" value="TreeGrafter"/>
</dbReference>
<dbReference type="GO" id="GO:0044732">
    <property type="term" value="C:mitotic spindle pole body"/>
    <property type="evidence" value="ECO:0007669"/>
    <property type="project" value="TreeGrafter"/>
</dbReference>
<feature type="compositionally biased region" description="Low complexity" evidence="6">
    <location>
        <begin position="841"/>
        <end position="850"/>
    </location>
</feature>
<comment type="subcellular location">
    <subcellularLocation>
        <location evidence="5">Cytoplasm</location>
        <location evidence="5">Cytoskeleton</location>
        <location evidence="5">Microtubule organizing center</location>
    </subcellularLocation>
</comment>
<dbReference type="GO" id="GO:0043015">
    <property type="term" value="F:gamma-tubulin binding"/>
    <property type="evidence" value="ECO:0007669"/>
    <property type="project" value="InterPro"/>
</dbReference>
<dbReference type="OrthoDB" id="2192946at2759"/>
<protein>
    <recommendedName>
        <fullName evidence="5">Spindle pole body component</fullName>
    </recommendedName>
</protein>
<dbReference type="GO" id="GO:0007020">
    <property type="term" value="P:microtubule nucleation"/>
    <property type="evidence" value="ECO:0007669"/>
    <property type="project" value="InterPro"/>
</dbReference>
<dbReference type="PANTHER" id="PTHR19302">
    <property type="entry name" value="GAMMA TUBULIN COMPLEX PROTEIN"/>
    <property type="match status" value="1"/>
</dbReference>
<feature type="region of interest" description="Disordered" evidence="6">
    <location>
        <begin position="1"/>
        <end position="131"/>
    </location>
</feature>
<gene>
    <name evidence="9" type="ORF">BCR34DRAFT_558899</name>
</gene>